<keyword evidence="1 4" id="KW-0489">Methyltransferase</keyword>
<dbReference type="CDD" id="cd02440">
    <property type="entry name" value="AdoMet_MTases"/>
    <property type="match status" value="1"/>
</dbReference>
<accession>A0ABV2TFU5</accession>
<sequence length="249" mass="28418">MKQWNASLYKEKHAFVFEYGNSLIEWLQPKAGERILDLGCGTGELTARLAASGAKVTGMDSSPAMISTASVHYPNVEFVVGNATSFTLPGQYDAIFSNATLHWVREKEMAIARMYAHLKKGGRLVMEMGGKGNVSDILTALEKAMQLHGYSYRPFWYFPSVGEYTTLLEQAGFRVNQVNYFDRITQLADPENGIIDWLKMFGNHFFENVPEKDQYDIMQQVQHDLYPTNFRNGRWYSEYVRLRLIAVKA</sequence>
<keyword evidence="5" id="KW-1185">Reference proteome</keyword>
<name>A0ABV2TFU5_9BACT</name>
<dbReference type="GO" id="GO:0032259">
    <property type="term" value="P:methylation"/>
    <property type="evidence" value="ECO:0007669"/>
    <property type="project" value="UniProtKB-KW"/>
</dbReference>
<dbReference type="EMBL" id="JBEXAC010000002">
    <property type="protein sequence ID" value="MET7000984.1"/>
    <property type="molecule type" value="Genomic_DNA"/>
</dbReference>
<dbReference type="RefSeq" id="WP_354663536.1">
    <property type="nucleotide sequence ID" value="NZ_JBEXAC010000002.1"/>
</dbReference>
<dbReference type="InterPro" id="IPR029063">
    <property type="entry name" value="SAM-dependent_MTases_sf"/>
</dbReference>
<organism evidence="4 5">
    <name type="scientific">Chitinophaga defluvii</name>
    <dbReference type="NCBI Taxonomy" id="3163343"/>
    <lineage>
        <taxon>Bacteria</taxon>
        <taxon>Pseudomonadati</taxon>
        <taxon>Bacteroidota</taxon>
        <taxon>Chitinophagia</taxon>
        <taxon>Chitinophagales</taxon>
        <taxon>Chitinophagaceae</taxon>
        <taxon>Chitinophaga</taxon>
    </lineage>
</organism>
<evidence type="ECO:0000256" key="2">
    <source>
        <dbReference type="ARBA" id="ARBA00022679"/>
    </source>
</evidence>
<reference evidence="4 5" key="1">
    <citation type="submission" date="2024-06" db="EMBL/GenBank/DDBJ databases">
        <title>Chitinophaga defluvii sp. nov., isolated from municipal sewage.</title>
        <authorList>
            <person name="Zhang L."/>
        </authorList>
    </citation>
    <scope>NUCLEOTIDE SEQUENCE [LARGE SCALE GENOMIC DNA]</scope>
    <source>
        <strain evidence="4 5">H8</strain>
    </source>
</reference>
<proteinExistence type="predicted"/>
<dbReference type="Pfam" id="PF13649">
    <property type="entry name" value="Methyltransf_25"/>
    <property type="match status" value="1"/>
</dbReference>
<dbReference type="InterPro" id="IPR041698">
    <property type="entry name" value="Methyltransf_25"/>
</dbReference>
<evidence type="ECO:0000313" key="5">
    <source>
        <dbReference type="Proteomes" id="UP001549749"/>
    </source>
</evidence>
<dbReference type="Gene3D" id="3.40.50.150">
    <property type="entry name" value="Vaccinia Virus protein VP39"/>
    <property type="match status" value="1"/>
</dbReference>
<evidence type="ECO:0000256" key="1">
    <source>
        <dbReference type="ARBA" id="ARBA00022603"/>
    </source>
</evidence>
<evidence type="ECO:0000259" key="3">
    <source>
        <dbReference type="Pfam" id="PF13649"/>
    </source>
</evidence>
<gene>
    <name evidence="4" type="ORF">ABR189_26605</name>
</gene>
<evidence type="ECO:0000313" key="4">
    <source>
        <dbReference type="EMBL" id="MET7000984.1"/>
    </source>
</evidence>
<dbReference type="SUPFAM" id="SSF53335">
    <property type="entry name" value="S-adenosyl-L-methionine-dependent methyltransferases"/>
    <property type="match status" value="1"/>
</dbReference>
<dbReference type="PANTHER" id="PTHR43861">
    <property type="entry name" value="TRANS-ACONITATE 2-METHYLTRANSFERASE-RELATED"/>
    <property type="match status" value="1"/>
</dbReference>
<comment type="caution">
    <text evidence="4">The sequence shown here is derived from an EMBL/GenBank/DDBJ whole genome shotgun (WGS) entry which is preliminary data.</text>
</comment>
<dbReference type="Proteomes" id="UP001549749">
    <property type="component" value="Unassembled WGS sequence"/>
</dbReference>
<keyword evidence="2" id="KW-0808">Transferase</keyword>
<feature type="domain" description="Methyltransferase" evidence="3">
    <location>
        <begin position="35"/>
        <end position="122"/>
    </location>
</feature>
<dbReference type="PANTHER" id="PTHR43861:SF1">
    <property type="entry name" value="TRANS-ACONITATE 2-METHYLTRANSFERASE"/>
    <property type="match status" value="1"/>
</dbReference>
<protein>
    <submittedName>
        <fullName evidence="4">Methyltransferase domain-containing protein</fullName>
    </submittedName>
</protein>
<dbReference type="GO" id="GO:0008168">
    <property type="term" value="F:methyltransferase activity"/>
    <property type="evidence" value="ECO:0007669"/>
    <property type="project" value="UniProtKB-KW"/>
</dbReference>